<evidence type="ECO:0000256" key="1">
    <source>
        <dbReference type="SAM" id="MobiDB-lite"/>
    </source>
</evidence>
<sequence>MHLTDTTVSRDAIDRWTVRFISDDGDEVCVTVAAAQELDAESVVDRARTMLVQLTAFGTRGGGRSANAYDAASNGNFDDDEPIMDTRH</sequence>
<feature type="compositionally biased region" description="Acidic residues" evidence="1">
    <location>
        <begin position="77"/>
        <end position="88"/>
    </location>
</feature>
<dbReference type="OrthoDB" id="8101404at2"/>
<accession>A0A6N8SBS2</accession>
<comment type="caution">
    <text evidence="2">The sequence shown here is derived from an EMBL/GenBank/DDBJ whole genome shotgun (WGS) entry which is preliminary data.</text>
</comment>
<dbReference type="Proteomes" id="UP000435802">
    <property type="component" value="Unassembled WGS sequence"/>
</dbReference>
<dbReference type="RefSeq" id="WP_160857100.1">
    <property type="nucleotide sequence ID" value="NZ_WUMK01000001.1"/>
</dbReference>
<evidence type="ECO:0000313" key="3">
    <source>
        <dbReference type="Proteomes" id="UP000435802"/>
    </source>
</evidence>
<name>A0A6N8SBS2_9HYPH</name>
<keyword evidence="3" id="KW-1185">Reference proteome</keyword>
<organism evidence="2 3">
    <name type="scientific">Shinella kummerowiae</name>
    <dbReference type="NCBI Taxonomy" id="417745"/>
    <lineage>
        <taxon>Bacteria</taxon>
        <taxon>Pseudomonadati</taxon>
        <taxon>Pseudomonadota</taxon>
        <taxon>Alphaproteobacteria</taxon>
        <taxon>Hyphomicrobiales</taxon>
        <taxon>Rhizobiaceae</taxon>
        <taxon>Shinella</taxon>
    </lineage>
</organism>
<dbReference type="EMBL" id="WUMK01000001">
    <property type="protein sequence ID" value="MXN44130.1"/>
    <property type="molecule type" value="Genomic_DNA"/>
</dbReference>
<reference evidence="2 3" key="1">
    <citation type="submission" date="2019-12" db="EMBL/GenBank/DDBJ databases">
        <title>Shinella kummerowiae sp. nov., a symbiotic bacterium isolated from root nodules of the herbal legume Kummerowia stipulacea.</title>
        <authorList>
            <person name="Gao J."/>
        </authorList>
    </citation>
    <scope>NUCLEOTIDE SEQUENCE [LARGE SCALE GENOMIC DNA]</scope>
    <source>
        <strain evidence="2 3">CCBAU 25048</strain>
    </source>
</reference>
<feature type="region of interest" description="Disordered" evidence="1">
    <location>
        <begin position="60"/>
        <end position="88"/>
    </location>
</feature>
<protein>
    <submittedName>
        <fullName evidence="2">Uncharacterized protein</fullName>
    </submittedName>
</protein>
<proteinExistence type="predicted"/>
<dbReference type="AlphaFoldDB" id="A0A6N8SBS2"/>
<gene>
    <name evidence="2" type="ORF">GR138_02945</name>
</gene>
<evidence type="ECO:0000313" key="2">
    <source>
        <dbReference type="EMBL" id="MXN44130.1"/>
    </source>
</evidence>